<keyword evidence="2" id="KW-1185">Reference proteome</keyword>
<gene>
    <name evidence="1" type="primary">infB</name>
    <name evidence="1" type="ORF">N5C46_04740</name>
</gene>
<accession>A0ACD4CAB8</accession>
<sequence length="724" mass="79478">MSKMRVYEYAKKYNVSSKDVIEKLKQLNIEVSNHMATIEDDAVTKLDAMYKGDSKGQGNKATKESNSSASKSDEAPNKEKVKTAPKSREGKKHDQQNQSKEKKVFNNNNNNNKNRNNKQNKQNKNFKQAPQQQTPAKKKELPSKITFSESLTVSELAKKLHKEPSEIIKKLFMLGVMATINQELDKDSIELIAGEYGVEVEEEIKVDATDLEVYFTEDTEEQTEERPSVVTIMGHVDHGKTTLLDSIRNTKVTAGEAGGITQHIGAYQVEVEGKKITFLDTPGHAAFTTMRARGAKVTDIAIIVVAADDGVMPQTVEAINHAKAAEVPIIIAVNKMDKEAANPDRVMQELTEYELVPEAWGGDTIFVPLSALSGEGIDNLLEMIVLVSEVEELKANPNRLAQGTVIEAQLDKGRGSVATLLVQNGTLKVGDPIVVGNTFGRVRAMVNDLGRRVKEAGPSAPVEITGLNDVPQAGDRFVVFEDEKTARSVGEARASQALQAQRGEKSKVSLENLFEQMKQGEMKDLNLVLKADVQGSVEALAASLMKIEVEGVNIRIIHTGVGAINESDITLASASNAIVIGFNVRPDVNAKRTAEAEGVEIRLHRIIYKVMEEIEAAMQGMLDPEFEEKIIGQAEVRQTFKVSKVGTIAGSYVTEGKISRDSGVRLIRDGIVIFEGELDALKRFKDDAKDVARGYECGITIKNFNDVKEGDVIEAFIMEEITRK</sequence>
<dbReference type="EMBL" id="CP104558">
    <property type="protein sequence ID" value="UXH45376.1"/>
    <property type="molecule type" value="Genomic_DNA"/>
</dbReference>
<name>A0ACD4CAB8_9BACI</name>
<reference evidence="1" key="1">
    <citation type="submission" date="2022-09" db="EMBL/GenBank/DDBJ databases">
        <title>Complete genome sequence of Rossellomorea vietnamensis strain RL-WG62, a newly isolated PGPR with the potential for plant salinity stress alleviation.</title>
        <authorList>
            <person name="Ren L."/>
            <person name="Wang G."/>
            <person name="Hu H."/>
        </authorList>
    </citation>
    <scope>NUCLEOTIDE SEQUENCE</scope>
    <source>
        <strain evidence="1">RL-WG62</strain>
    </source>
</reference>
<keyword evidence="1" id="KW-0396">Initiation factor</keyword>
<dbReference type="Proteomes" id="UP001064027">
    <property type="component" value="Chromosome"/>
</dbReference>
<keyword evidence="1" id="KW-0648">Protein biosynthesis</keyword>
<protein>
    <submittedName>
        <fullName evidence="1">Translation initiation factor IF-2</fullName>
    </submittedName>
</protein>
<evidence type="ECO:0000313" key="1">
    <source>
        <dbReference type="EMBL" id="UXH45376.1"/>
    </source>
</evidence>
<organism evidence="1 2">
    <name type="scientific">Rossellomorea vietnamensis</name>
    <dbReference type="NCBI Taxonomy" id="218284"/>
    <lineage>
        <taxon>Bacteria</taxon>
        <taxon>Bacillati</taxon>
        <taxon>Bacillota</taxon>
        <taxon>Bacilli</taxon>
        <taxon>Bacillales</taxon>
        <taxon>Bacillaceae</taxon>
        <taxon>Rossellomorea</taxon>
    </lineage>
</organism>
<proteinExistence type="predicted"/>
<evidence type="ECO:0000313" key="2">
    <source>
        <dbReference type="Proteomes" id="UP001064027"/>
    </source>
</evidence>